<dbReference type="Gene3D" id="3.90.1170.10">
    <property type="entry name" value="Ribosomal protein L10e/L16"/>
    <property type="match status" value="1"/>
</dbReference>
<dbReference type="RefSeq" id="XP_004709739.1">
    <property type="nucleotide sequence ID" value="XM_004709682.1"/>
</dbReference>
<sequence length="189" mass="20919">MAKIHGGFACHLDPGVVTGRRPARCCRYGKSKPYPKSRFCPGVPDAKVRIFDPGWKKAKVDGFPLCGHMVSDEDKGLSSGALEAARICVNKCVVKSCGKGGFHIRVRLHPFHVVHIHKMWSCAGTDRLQTGMRGALGKPQGTVARVHIGQVFMSICTKLQNKEHVMEGLRRAKFKFLGRQKIQVSKKWG</sequence>
<evidence type="ECO:0000256" key="2">
    <source>
        <dbReference type="ARBA" id="ARBA00022980"/>
    </source>
</evidence>
<name>A0ABM0IX08_ECHTE</name>
<keyword evidence="2" id="KW-0689">Ribosomal protein</keyword>
<keyword evidence="3" id="KW-0687">Ribonucleoprotein</keyword>
<evidence type="ECO:0000256" key="3">
    <source>
        <dbReference type="ARBA" id="ARBA00023274"/>
    </source>
</evidence>
<dbReference type="Proteomes" id="UP000694863">
    <property type="component" value="Unplaced"/>
</dbReference>
<reference evidence="5" key="1">
    <citation type="submission" date="2025-08" db="UniProtKB">
        <authorList>
            <consortium name="RefSeq"/>
        </authorList>
    </citation>
    <scope>IDENTIFICATION</scope>
</reference>
<evidence type="ECO:0000313" key="4">
    <source>
        <dbReference type="Proteomes" id="UP000694863"/>
    </source>
</evidence>
<evidence type="ECO:0000256" key="1">
    <source>
        <dbReference type="ARBA" id="ARBA00008931"/>
    </source>
</evidence>
<dbReference type="InterPro" id="IPR016180">
    <property type="entry name" value="Ribosomal_uL16_dom"/>
</dbReference>
<organism evidence="4 5">
    <name type="scientific">Echinops telfairi</name>
    <name type="common">Lesser hedgehog tenrec</name>
    <dbReference type="NCBI Taxonomy" id="9371"/>
    <lineage>
        <taxon>Eukaryota</taxon>
        <taxon>Metazoa</taxon>
        <taxon>Chordata</taxon>
        <taxon>Craniata</taxon>
        <taxon>Vertebrata</taxon>
        <taxon>Euteleostomi</taxon>
        <taxon>Mammalia</taxon>
        <taxon>Eutheria</taxon>
        <taxon>Afrotheria</taxon>
        <taxon>Tenrecidae</taxon>
        <taxon>Tenrecinae</taxon>
        <taxon>Echinops</taxon>
    </lineage>
</organism>
<gene>
    <name evidence="5" type="primary">LOC101651186</name>
</gene>
<accession>A0ABM0IX08</accession>
<dbReference type="InterPro" id="IPR036920">
    <property type="entry name" value="Ribosomal_uL16_sf"/>
</dbReference>
<protein>
    <submittedName>
        <fullName evidence="5">60S ribosomal protein L10-like</fullName>
    </submittedName>
</protein>
<dbReference type="CDD" id="cd01433">
    <property type="entry name" value="Ribosomal_L16_L10e"/>
    <property type="match status" value="1"/>
</dbReference>
<dbReference type="NCBIfam" id="NF003239">
    <property type="entry name" value="PRK04199.1-4"/>
    <property type="match status" value="1"/>
</dbReference>
<comment type="similarity">
    <text evidence="1">Belongs to the universal ribosomal protein uL16 family.</text>
</comment>
<evidence type="ECO:0000313" key="5">
    <source>
        <dbReference type="RefSeq" id="XP_004709739.1"/>
    </source>
</evidence>
<keyword evidence="4" id="KW-1185">Reference proteome</keyword>
<dbReference type="PIRSF" id="PIRSF005590">
    <property type="entry name" value="Ribosomal_L10"/>
    <property type="match status" value="1"/>
</dbReference>
<dbReference type="SUPFAM" id="SSF54686">
    <property type="entry name" value="Ribosomal protein L16p/L10e"/>
    <property type="match status" value="1"/>
</dbReference>
<dbReference type="Pfam" id="PF00252">
    <property type="entry name" value="Ribosomal_L16"/>
    <property type="match status" value="1"/>
</dbReference>
<dbReference type="InterPro" id="IPR001197">
    <property type="entry name" value="Ribosomal_uL16_euk_arch"/>
</dbReference>
<proteinExistence type="inferred from homology"/>
<dbReference type="GeneID" id="101651186"/>
<dbReference type="PANTHER" id="PTHR11726">
    <property type="entry name" value="60S RIBOSOMAL PROTEIN L10"/>
    <property type="match status" value="1"/>
</dbReference>
<dbReference type="InterPro" id="IPR047873">
    <property type="entry name" value="Ribosomal_uL16"/>
</dbReference>